<sequence>MNTPPPNFNNSKNDSTPNFRKSTKKVKFDKSVDLQQLEMNKEREHQKRIQAELDLQSMNERIEQFKIDEMFRRTNGVPFEGNFDSPIPMDPFQKDAEIFGNSSPRFNKHPLNFESSNFNSSIAGSPISRNSFSSSKPLNKPHRVSSLYKMQSTNFQSSNFKTSAEPYSSNIFSSSNAFNNSKPSFDTSIQIQPSSNFYSSRARNSNLLRSSFKNSSSSNHGFNDSFKTALCFEYRDTQQCSHGNNCRYAHGINELRLPPGLPQPKMCKYFLQGVPCPFGPRCRFIHHYQNAL</sequence>
<protein>
    <submittedName>
        <fullName evidence="2">C3H1-type domain-containing protein</fullName>
    </submittedName>
</protein>
<dbReference type="WBParaSite" id="ES5_v2.g23661.t1">
    <property type="protein sequence ID" value="ES5_v2.g23661.t1"/>
    <property type="gene ID" value="ES5_v2.g23661"/>
</dbReference>
<organism evidence="1 2">
    <name type="scientific">Panagrolaimus sp. ES5</name>
    <dbReference type="NCBI Taxonomy" id="591445"/>
    <lineage>
        <taxon>Eukaryota</taxon>
        <taxon>Metazoa</taxon>
        <taxon>Ecdysozoa</taxon>
        <taxon>Nematoda</taxon>
        <taxon>Chromadorea</taxon>
        <taxon>Rhabditida</taxon>
        <taxon>Tylenchina</taxon>
        <taxon>Panagrolaimomorpha</taxon>
        <taxon>Panagrolaimoidea</taxon>
        <taxon>Panagrolaimidae</taxon>
        <taxon>Panagrolaimus</taxon>
    </lineage>
</organism>
<dbReference type="Proteomes" id="UP000887579">
    <property type="component" value="Unplaced"/>
</dbReference>
<evidence type="ECO:0000313" key="2">
    <source>
        <dbReference type="WBParaSite" id="ES5_v2.g23661.t1"/>
    </source>
</evidence>
<accession>A0AC34G1N4</accession>
<evidence type="ECO:0000313" key="1">
    <source>
        <dbReference type="Proteomes" id="UP000887579"/>
    </source>
</evidence>
<name>A0AC34G1N4_9BILA</name>
<proteinExistence type="predicted"/>
<reference evidence="2" key="1">
    <citation type="submission" date="2022-11" db="UniProtKB">
        <authorList>
            <consortium name="WormBaseParasite"/>
        </authorList>
    </citation>
    <scope>IDENTIFICATION</scope>
</reference>